<gene>
    <name evidence="1" type="ORF">PNK_0179</name>
</gene>
<name>A0A0U5J6X5_9BACT</name>
<protein>
    <submittedName>
        <fullName evidence="1">Uncharacterized protein</fullName>
    </submittedName>
</protein>
<dbReference type="PATRIC" id="fig|389348.3.peg.208"/>
<dbReference type="Proteomes" id="UP000069902">
    <property type="component" value="Chromosome cPNK"/>
</dbReference>
<dbReference type="InParanoid" id="A0A0U5J6X5"/>
<keyword evidence="2" id="KW-1185">Reference proteome</keyword>
<sequence length="238" mass="24925">MTMQVATYGLTLAQPASSSALTADMTKALVAKGSWQIDSNVQNCAQTLLDCGEYLSYAKYAQYVPGAPSILKHKAVSLVGDSCRIVNSGVKIKSRIDSILSNESSADLKTKQLIEVAQLAFGIANTQFVGYLPEAVGTSLKWANDLCGVATLGLNCKGKMDEVADCKEPGLAHTKDKIEATRLALWTADAALNMAGVSTFSPLKMTVSVGSGLLTAAKVGVSSAQWVGKAANAVFNRA</sequence>
<reference evidence="2" key="1">
    <citation type="submission" date="2015-09" db="EMBL/GenBank/DDBJ databases">
        <authorList>
            <person name="Bertelli C."/>
        </authorList>
    </citation>
    <scope>NUCLEOTIDE SEQUENCE [LARGE SCALE GENOMIC DNA]</scope>
    <source>
        <strain evidence="2">KNic</strain>
    </source>
</reference>
<evidence type="ECO:0000313" key="1">
    <source>
        <dbReference type="EMBL" id="CUI15817.1"/>
    </source>
</evidence>
<accession>A0A0U5J6X5</accession>
<organism evidence="1 2">
    <name type="scientific">Candidatus Protochlamydia naegleriophila</name>
    <dbReference type="NCBI Taxonomy" id="389348"/>
    <lineage>
        <taxon>Bacteria</taxon>
        <taxon>Pseudomonadati</taxon>
        <taxon>Chlamydiota</taxon>
        <taxon>Chlamydiia</taxon>
        <taxon>Parachlamydiales</taxon>
        <taxon>Parachlamydiaceae</taxon>
        <taxon>Candidatus Protochlamydia</taxon>
    </lineage>
</organism>
<dbReference type="AlphaFoldDB" id="A0A0U5J6X5"/>
<dbReference type="RefSeq" id="WP_059059722.1">
    <property type="nucleotide sequence ID" value="NZ_LN879502.1"/>
</dbReference>
<dbReference type="EMBL" id="LN879502">
    <property type="protein sequence ID" value="CUI15817.1"/>
    <property type="molecule type" value="Genomic_DNA"/>
</dbReference>
<proteinExistence type="predicted"/>
<dbReference type="KEGG" id="pnl:PNK_0179"/>
<evidence type="ECO:0000313" key="2">
    <source>
        <dbReference type="Proteomes" id="UP000069902"/>
    </source>
</evidence>